<feature type="compositionally biased region" description="Low complexity" evidence="1">
    <location>
        <begin position="458"/>
        <end position="494"/>
    </location>
</feature>
<keyword evidence="2" id="KW-0472">Membrane</keyword>
<feature type="region of interest" description="Disordered" evidence="1">
    <location>
        <begin position="544"/>
        <end position="564"/>
    </location>
</feature>
<feature type="compositionally biased region" description="Acidic residues" evidence="1">
    <location>
        <begin position="495"/>
        <end position="506"/>
    </location>
</feature>
<evidence type="ECO:0000256" key="2">
    <source>
        <dbReference type="SAM" id="Phobius"/>
    </source>
</evidence>
<evidence type="ECO:0000313" key="3">
    <source>
        <dbReference type="EMBL" id="XAY08205.1"/>
    </source>
</evidence>
<accession>A0AAU7B2W0</accession>
<feature type="transmembrane region" description="Helical" evidence="2">
    <location>
        <begin position="24"/>
        <end position="43"/>
    </location>
</feature>
<dbReference type="KEGG" id="parq:DSM112329_05103"/>
<reference evidence="3" key="1">
    <citation type="submission" date="2022-12" db="EMBL/GenBank/DDBJ databases">
        <title>Paraconexibacter alkalitolerans sp. nov. and Baekduia alba sp. nov., isolated from soil and emended description of the genera Paraconexibacter (Chun et al., 2020) and Baekduia (An et al., 2020).</title>
        <authorList>
            <person name="Vieira S."/>
            <person name="Huber K.J."/>
            <person name="Geppert A."/>
            <person name="Wolf J."/>
            <person name="Neumann-Schaal M."/>
            <person name="Muesken M."/>
            <person name="Overmann J."/>
        </authorList>
    </citation>
    <scope>NUCLEOTIDE SEQUENCE</scope>
    <source>
        <strain evidence="3">AEG42_29</strain>
    </source>
</reference>
<feature type="compositionally biased region" description="Acidic residues" evidence="1">
    <location>
        <begin position="445"/>
        <end position="457"/>
    </location>
</feature>
<protein>
    <recommendedName>
        <fullName evidence="4">DUF3352 domain-containing protein</fullName>
    </recommendedName>
</protein>
<evidence type="ECO:0008006" key="4">
    <source>
        <dbReference type="Google" id="ProtNLM"/>
    </source>
</evidence>
<proteinExistence type="predicted"/>
<keyword evidence="2" id="KW-1133">Transmembrane helix</keyword>
<organism evidence="3">
    <name type="scientific">Paraconexibacter sp. AEG42_29</name>
    <dbReference type="NCBI Taxonomy" id="2997339"/>
    <lineage>
        <taxon>Bacteria</taxon>
        <taxon>Bacillati</taxon>
        <taxon>Actinomycetota</taxon>
        <taxon>Thermoleophilia</taxon>
        <taxon>Solirubrobacterales</taxon>
        <taxon>Paraconexibacteraceae</taxon>
        <taxon>Paraconexibacter</taxon>
    </lineage>
</organism>
<gene>
    <name evidence="3" type="ORF">DSM112329_05103</name>
</gene>
<dbReference type="AlphaFoldDB" id="A0AAU7B2W0"/>
<dbReference type="EMBL" id="CP114014">
    <property type="protein sequence ID" value="XAY08205.1"/>
    <property type="molecule type" value="Genomic_DNA"/>
</dbReference>
<sequence length="623" mass="63085">MCPDDSQDPGRSNRFLAVSTRAQAVSALAAGFVFTVIALIWVFSNGSPEKVGRDPAGATITEPLADALRYIPRSAPAVAVIDTDTGAGPLRKALDLLGSVPGGPELGERVDTLLTESVGVSPTDDGAALAGSPLVVSATGSTGSPKLLAAWVTPDAGTLAGVIGSRVQGGELADDGSYRGATTFLRSDGGGAVAQDGRLLLVAADKKTLRTALDRGVRRGASAATGLTPESFASRSASGVSATAAVIRLGISGPMLRRFVSDLQPNAGQLPYLAAVDRAGIGIRTDANGLHLKVKLRTDEGILTEADLPLAPGSEAPELTGEEPIRVGVRSPAQTGTFILRSLRLIAPARLKTYDAVKELIAKFGKVDLETDVLGTLTGSATLAVADSTVTLRARSGDPEKVRTTLQQLSRLGPVSNYSGGSALPVSATGLSLKPATDVVSSPPDDSEDPLDEEPAPDDGSATDDGTSTDGTAADGTTTGDGTATDDGTSTDGGVEPDDTTDDSFDDGASFTDTPEPDTYQLLRADVPIAIVALRGDILVVSSDPDSDVDAIADGTQSGDAPRGKDGSLHALLGGSELGGVLVDTLGFPAGLRDGLTPFGRFAVTARAELGAVTIAVDTAAAD</sequence>
<feature type="region of interest" description="Disordered" evidence="1">
    <location>
        <begin position="435"/>
        <end position="519"/>
    </location>
</feature>
<evidence type="ECO:0000256" key="1">
    <source>
        <dbReference type="SAM" id="MobiDB-lite"/>
    </source>
</evidence>
<keyword evidence="2" id="KW-0812">Transmembrane</keyword>
<name>A0AAU7B2W0_9ACTN</name>